<organism evidence="1 2">
    <name type="scientific">Nostoc minutum NIES-26</name>
    <dbReference type="NCBI Taxonomy" id="1844469"/>
    <lineage>
        <taxon>Bacteria</taxon>
        <taxon>Bacillati</taxon>
        <taxon>Cyanobacteriota</taxon>
        <taxon>Cyanophyceae</taxon>
        <taxon>Nostocales</taxon>
        <taxon>Nostocaceae</taxon>
        <taxon>Nostoc</taxon>
    </lineage>
</organism>
<evidence type="ECO:0000313" key="2">
    <source>
        <dbReference type="Proteomes" id="UP000252107"/>
    </source>
</evidence>
<reference evidence="1" key="1">
    <citation type="submission" date="2016-04" db="EMBL/GenBank/DDBJ databases">
        <authorList>
            <person name="Tabuchi Yagui T.R."/>
        </authorList>
    </citation>
    <scope>NUCLEOTIDE SEQUENCE [LARGE SCALE GENOMIC DNA]</scope>
    <source>
        <strain evidence="1">NIES-26</strain>
    </source>
</reference>
<accession>A0A367Q234</accession>
<protein>
    <submittedName>
        <fullName evidence="1">Uncharacterized protein</fullName>
    </submittedName>
</protein>
<gene>
    <name evidence="1" type="ORF">A6770_06585</name>
</gene>
<evidence type="ECO:0000313" key="1">
    <source>
        <dbReference type="EMBL" id="RCJ18236.1"/>
    </source>
</evidence>
<dbReference type="AlphaFoldDB" id="A0A367Q234"/>
<dbReference type="EMBL" id="LXQD01000350">
    <property type="protein sequence ID" value="RCJ18236.1"/>
    <property type="molecule type" value="Genomic_DNA"/>
</dbReference>
<dbReference type="Proteomes" id="UP000252107">
    <property type="component" value="Unassembled WGS sequence"/>
</dbReference>
<sequence>MNWYKAKGVDSNTKLNVPRKKNSSVLVNLYLITVEKNITKLQKVIKTTINMSKCFLYILHRLPLEKFWKGTNNFKFLPF</sequence>
<proteinExistence type="predicted"/>
<comment type="caution">
    <text evidence="1">The sequence shown here is derived from an EMBL/GenBank/DDBJ whole genome shotgun (WGS) entry which is preliminary data.</text>
</comment>
<name>A0A367Q234_9NOSO</name>
<keyword evidence="2" id="KW-1185">Reference proteome</keyword>